<evidence type="ECO:0000313" key="2">
    <source>
        <dbReference type="Proteomes" id="UP000023541"/>
    </source>
</evidence>
<dbReference type="STRING" id="1317122.ATO12_03680"/>
<dbReference type="AlphaFoldDB" id="A0A023C1V8"/>
<gene>
    <name evidence="1" type="ORF">ATO12_03680</name>
</gene>
<keyword evidence="2" id="KW-1185">Reference proteome</keyword>
<name>A0A023C1V8_9FLAO</name>
<organism evidence="1 2">
    <name type="scientific">Aquimarina atlantica</name>
    <dbReference type="NCBI Taxonomy" id="1317122"/>
    <lineage>
        <taxon>Bacteria</taxon>
        <taxon>Pseudomonadati</taxon>
        <taxon>Bacteroidota</taxon>
        <taxon>Flavobacteriia</taxon>
        <taxon>Flavobacteriales</taxon>
        <taxon>Flavobacteriaceae</taxon>
        <taxon>Aquimarina</taxon>
    </lineage>
</organism>
<evidence type="ECO:0000313" key="1">
    <source>
        <dbReference type="EMBL" id="EZH75903.1"/>
    </source>
</evidence>
<dbReference type="RefSeq" id="WP_034238709.1">
    <property type="nucleotide sequence ID" value="NZ_AQRA01000001.1"/>
</dbReference>
<dbReference type="Proteomes" id="UP000023541">
    <property type="component" value="Unassembled WGS sequence"/>
</dbReference>
<dbReference type="EMBL" id="AQRA01000001">
    <property type="protein sequence ID" value="EZH75903.1"/>
    <property type="molecule type" value="Genomic_DNA"/>
</dbReference>
<comment type="caution">
    <text evidence="1">The sequence shown here is derived from an EMBL/GenBank/DDBJ whole genome shotgun (WGS) entry which is preliminary data.</text>
</comment>
<proteinExistence type="predicted"/>
<accession>A0A023C1V8</accession>
<reference evidence="1 2" key="1">
    <citation type="submission" date="2014-04" db="EMBL/GenBank/DDBJ databases">
        <title>Aquimarina sp. 22II-S11-z7 Genome Sequencing.</title>
        <authorList>
            <person name="Lai Q."/>
        </authorList>
    </citation>
    <scope>NUCLEOTIDE SEQUENCE [LARGE SCALE GENOMIC DNA]</scope>
    <source>
        <strain evidence="1 2">22II-S11-z7</strain>
    </source>
</reference>
<sequence length="134" mass="15780">MNNFNTQIENTLFSLLPLKKINEDLINDFQDIYKQTELGKYIVIAGNYVSQSEDDLREFEIDTNESLDIVWYKIRVNEIDSQNTDIDILVTFDKSHKEDYFEGLEKCCYFHVSYQILNGEKVNLIEYEVVYGPA</sequence>
<protein>
    <submittedName>
        <fullName evidence="1">Uncharacterized protein</fullName>
    </submittedName>
</protein>